<organism evidence="2 3">
    <name type="scientific">Candidatus Berkelbacteria bacterium Gr01-1014_85</name>
    <dbReference type="NCBI Taxonomy" id="2017150"/>
    <lineage>
        <taxon>Bacteria</taxon>
        <taxon>Candidatus Berkelbacteria</taxon>
    </lineage>
</organism>
<dbReference type="Proteomes" id="UP000316253">
    <property type="component" value="Unassembled WGS sequence"/>
</dbReference>
<protein>
    <submittedName>
        <fullName evidence="2">Uncharacterized protein</fullName>
    </submittedName>
</protein>
<proteinExistence type="predicted"/>
<gene>
    <name evidence="2" type="ORF">CEO22_566</name>
</gene>
<sequence length="84" mass="9197">MAKTRLASPGIRVNVVQSPGTDSDRFTLLILIFWMVAASTICILRPTSSALELLTYLFLAAVPTICVASIRELVDRCVRSTVNE</sequence>
<feature type="transmembrane region" description="Helical" evidence="1">
    <location>
        <begin position="53"/>
        <end position="70"/>
    </location>
</feature>
<dbReference type="AlphaFoldDB" id="A0A554JA38"/>
<feature type="transmembrane region" description="Helical" evidence="1">
    <location>
        <begin position="26"/>
        <end position="47"/>
    </location>
</feature>
<comment type="caution">
    <text evidence="2">The sequence shown here is derived from an EMBL/GenBank/DDBJ whole genome shotgun (WGS) entry which is preliminary data.</text>
</comment>
<reference evidence="2 3" key="1">
    <citation type="submission" date="2017-08" db="EMBL/GenBank/DDBJ databases">
        <title>Mechanisms for carbon and nitrogen cycling indicate functional differentiation within the Candidate Phyla Radiation.</title>
        <authorList>
            <person name="Danczak R.E."/>
            <person name="Johnston M.D."/>
            <person name="Kenah C."/>
            <person name="Slattery M."/>
            <person name="Wrighton K.C."/>
            <person name="Wilkins M.J."/>
        </authorList>
    </citation>
    <scope>NUCLEOTIDE SEQUENCE [LARGE SCALE GENOMIC DNA]</scope>
    <source>
        <strain evidence="2">Gr01-1014_85</strain>
    </source>
</reference>
<dbReference type="EMBL" id="VMFD01000058">
    <property type="protein sequence ID" value="TSC65213.1"/>
    <property type="molecule type" value="Genomic_DNA"/>
</dbReference>
<evidence type="ECO:0000313" key="2">
    <source>
        <dbReference type="EMBL" id="TSC65213.1"/>
    </source>
</evidence>
<keyword evidence="1" id="KW-1133">Transmembrane helix</keyword>
<name>A0A554JA38_9BACT</name>
<keyword evidence="1" id="KW-0812">Transmembrane</keyword>
<accession>A0A554JA38</accession>
<evidence type="ECO:0000256" key="1">
    <source>
        <dbReference type="SAM" id="Phobius"/>
    </source>
</evidence>
<evidence type="ECO:0000313" key="3">
    <source>
        <dbReference type="Proteomes" id="UP000316253"/>
    </source>
</evidence>
<keyword evidence="1" id="KW-0472">Membrane</keyword>